<evidence type="ECO:0000313" key="2">
    <source>
        <dbReference type="EMBL" id="MFC5344146.1"/>
    </source>
</evidence>
<dbReference type="RefSeq" id="WP_374037310.1">
    <property type="nucleotide sequence ID" value="NZ_CP169082.1"/>
</dbReference>
<comment type="caution">
    <text evidence="2">The sequence shown here is derived from an EMBL/GenBank/DDBJ whole genome shotgun (WGS) entry which is preliminary data.</text>
</comment>
<dbReference type="PANTHER" id="PTHR39639">
    <property type="entry name" value="CHROMOSOME 16, WHOLE GENOME SHOTGUN SEQUENCE"/>
    <property type="match status" value="1"/>
</dbReference>
<dbReference type="Proteomes" id="UP001596152">
    <property type="component" value="Unassembled WGS sequence"/>
</dbReference>
<keyword evidence="3" id="KW-1185">Reference proteome</keyword>
<sequence length="345" mass="39445">MKISSNNYSIAEILDMLKRRDLTVNTSYQRGTELWPSGPRSYFIDTIFAAYPFPKIYFYEDFDDVSGRTRREIVDGQQRVSAIEAFSKDEFALADDHAFGGHKFSDLDDEAKRAFLQYVVAVDVIRDATQAEIVEMFRRMNAYTLPLNEAEKRHAAYQGPFKWTMLRLSGDAGEFFSQFGVFTNRQMVRMADQELLAETFIFTKEGLYSSSPALTNKYYKAGEFDFPESDDFSNHVIESIQFIAEKFPNLRKSFMMKPYAFYTLLCALIFNRYGTGPDTVPYATTGRFAADAQRAEQRLLALANAHEAKETQGPYRDYVAGCSGGTNRLTQRTQRFDAVMTALQT</sequence>
<organism evidence="2 3">
    <name type="scientific">Brevundimonas staleyi</name>
    <dbReference type="NCBI Taxonomy" id="74326"/>
    <lineage>
        <taxon>Bacteria</taxon>
        <taxon>Pseudomonadati</taxon>
        <taxon>Pseudomonadota</taxon>
        <taxon>Alphaproteobacteria</taxon>
        <taxon>Caulobacterales</taxon>
        <taxon>Caulobacteraceae</taxon>
        <taxon>Brevundimonas</taxon>
    </lineage>
</organism>
<protein>
    <submittedName>
        <fullName evidence="2">DUF262 domain-containing protein</fullName>
    </submittedName>
</protein>
<evidence type="ECO:0000259" key="1">
    <source>
        <dbReference type="Pfam" id="PF03235"/>
    </source>
</evidence>
<dbReference type="Pfam" id="PF03235">
    <property type="entry name" value="GmrSD_N"/>
    <property type="match status" value="1"/>
</dbReference>
<dbReference type="PANTHER" id="PTHR39639:SF1">
    <property type="entry name" value="DUF262 DOMAIN-CONTAINING PROTEIN"/>
    <property type="match status" value="1"/>
</dbReference>
<proteinExistence type="predicted"/>
<feature type="domain" description="GmrSD restriction endonucleases N-terminal" evidence="1">
    <location>
        <begin position="15"/>
        <end position="157"/>
    </location>
</feature>
<dbReference type="EMBL" id="JBHSLF010000018">
    <property type="protein sequence ID" value="MFC5344146.1"/>
    <property type="molecule type" value="Genomic_DNA"/>
</dbReference>
<accession>A0ABW0FSG1</accession>
<name>A0ABW0FSG1_9CAUL</name>
<dbReference type="InterPro" id="IPR004919">
    <property type="entry name" value="GmrSD_N"/>
</dbReference>
<evidence type="ECO:0000313" key="3">
    <source>
        <dbReference type="Proteomes" id="UP001596152"/>
    </source>
</evidence>
<reference evidence="3" key="1">
    <citation type="journal article" date="2019" name="Int. J. Syst. Evol. Microbiol.">
        <title>The Global Catalogue of Microorganisms (GCM) 10K type strain sequencing project: providing services to taxonomists for standard genome sequencing and annotation.</title>
        <authorList>
            <consortium name="The Broad Institute Genomics Platform"/>
            <consortium name="The Broad Institute Genome Sequencing Center for Infectious Disease"/>
            <person name="Wu L."/>
            <person name="Ma J."/>
        </authorList>
    </citation>
    <scope>NUCLEOTIDE SEQUENCE [LARGE SCALE GENOMIC DNA]</scope>
    <source>
        <strain evidence="3">JCM 12125</strain>
    </source>
</reference>
<gene>
    <name evidence="2" type="ORF">ACFPIE_09490</name>
</gene>